<keyword evidence="11" id="KW-1185">Reference proteome</keyword>
<comment type="catalytic activity">
    <reaction evidence="7">
        <text>3-phosphoshikimate + phosphoenolpyruvate = 5-O-(1-carboxyvinyl)-3-phosphoshikimate + phosphate</text>
        <dbReference type="Rhea" id="RHEA:21256"/>
        <dbReference type="ChEBI" id="CHEBI:43474"/>
        <dbReference type="ChEBI" id="CHEBI:57701"/>
        <dbReference type="ChEBI" id="CHEBI:58702"/>
        <dbReference type="ChEBI" id="CHEBI:145989"/>
        <dbReference type="EC" id="2.5.1.19"/>
    </reaction>
    <physiologicalReaction direction="left-to-right" evidence="7">
        <dbReference type="Rhea" id="RHEA:21257"/>
    </physiologicalReaction>
</comment>
<feature type="domain" description="Enolpyruvate transferase" evidence="9">
    <location>
        <begin position="80"/>
        <end position="500"/>
    </location>
</feature>
<dbReference type="InterPro" id="IPR006264">
    <property type="entry name" value="EPSP_synthase"/>
</dbReference>
<evidence type="ECO:0000256" key="5">
    <source>
        <dbReference type="ARBA" id="ARBA00022679"/>
    </source>
</evidence>
<sequence>MTSYCVLHWGSSFARPACHSSPRKTLLCRGCLNFRSATASAVVPAKCPTAATKARRCCACVQAIAGAAPAPPAVEQLTLQPIKRIEGHVRLPGSKSLSNRVLLLAALAEGTTTINNLLDSQDVQYMIEALGVLGVKLEQDRPARKLVVHGCSGRFTSKGAELFLGNAGTAMRPLTAAVAVAGRGKFVLDGSARMRERPIQDLIEGLQQLDVQVKCSSTGCPPVELQAEGLRPGQVTLRGDVSSQYLTGMLMAAPLAEGSGAIDVHIQGELVSKPYVDMTIRLMERFGVQVERVDGLQHLRIPVGQRYLSPGEAFVEGDASSASYFLAGATITGGTVTVEGCGSQSLQGDVRFAEVMGLMGANVEWSPYSIKITGPPRGQLKAIDHDCNDIPDAAMTLAVAALFAEGSTAIRNVYNWRVKETERMVAIVTELQRMGVKVEEGRDFCIIHPPSGGPHTAAIDTYDDHRMAMAFALTACAGIPITINDPGCTRKTFPEYFSVLESVSIH</sequence>
<evidence type="ECO:0000313" key="10">
    <source>
        <dbReference type="EMBL" id="KAK9835848.1"/>
    </source>
</evidence>
<dbReference type="PROSITE" id="PS00104">
    <property type="entry name" value="EPSP_SYNTHASE_1"/>
    <property type="match status" value="1"/>
</dbReference>
<dbReference type="GO" id="GO:0009423">
    <property type="term" value="P:chorismate biosynthetic process"/>
    <property type="evidence" value="ECO:0007669"/>
    <property type="project" value="UniProtKB-UniRule"/>
</dbReference>
<accession>A0AAW1RQC3</accession>
<organism evidence="10 11">
    <name type="scientific">Apatococcus lobatus</name>
    <dbReference type="NCBI Taxonomy" id="904363"/>
    <lineage>
        <taxon>Eukaryota</taxon>
        <taxon>Viridiplantae</taxon>
        <taxon>Chlorophyta</taxon>
        <taxon>core chlorophytes</taxon>
        <taxon>Trebouxiophyceae</taxon>
        <taxon>Chlorellales</taxon>
        <taxon>Chlorellaceae</taxon>
        <taxon>Apatococcus</taxon>
    </lineage>
</organism>
<evidence type="ECO:0000256" key="2">
    <source>
        <dbReference type="ARBA" id="ARBA00009948"/>
    </source>
</evidence>
<reference evidence="10 11" key="1">
    <citation type="journal article" date="2024" name="Nat. Commun.">
        <title>Phylogenomics reveals the evolutionary origins of lichenization in chlorophyte algae.</title>
        <authorList>
            <person name="Puginier C."/>
            <person name="Libourel C."/>
            <person name="Otte J."/>
            <person name="Skaloud P."/>
            <person name="Haon M."/>
            <person name="Grisel S."/>
            <person name="Petersen M."/>
            <person name="Berrin J.G."/>
            <person name="Delaux P.M."/>
            <person name="Dal Grande F."/>
            <person name="Keller J."/>
        </authorList>
    </citation>
    <scope>NUCLEOTIDE SEQUENCE [LARGE SCALE GENOMIC DNA]</scope>
    <source>
        <strain evidence="10 11">SAG 2145</strain>
    </source>
</reference>
<comment type="pathway">
    <text evidence="1 8">Metabolic intermediate biosynthesis; chorismate biosynthesis; chorismate from D-erythrose 4-phosphate and phosphoenolpyruvate: step 6/7.</text>
</comment>
<dbReference type="InterPro" id="IPR013792">
    <property type="entry name" value="RNA3'P_cycl/enolpyr_Trfase_a/b"/>
</dbReference>
<proteinExistence type="inferred from homology"/>
<name>A0AAW1RQC3_9CHLO</name>
<dbReference type="SUPFAM" id="SSF55205">
    <property type="entry name" value="EPT/RTPC-like"/>
    <property type="match status" value="1"/>
</dbReference>
<dbReference type="NCBIfam" id="TIGR01356">
    <property type="entry name" value="aroA"/>
    <property type="match status" value="1"/>
</dbReference>
<keyword evidence="6 8" id="KW-0057">Aromatic amino acid biosynthesis</keyword>
<dbReference type="InterPro" id="IPR001986">
    <property type="entry name" value="Enolpyruvate_Tfrase_dom"/>
</dbReference>
<dbReference type="GO" id="GO:0003866">
    <property type="term" value="F:3-phosphoshikimate 1-carboxyvinyltransferase activity"/>
    <property type="evidence" value="ECO:0007669"/>
    <property type="project" value="UniProtKB-UniRule"/>
</dbReference>
<gene>
    <name evidence="10" type="ORF">WJX74_009265</name>
</gene>
<dbReference type="Proteomes" id="UP001438707">
    <property type="component" value="Unassembled WGS sequence"/>
</dbReference>
<dbReference type="InterPro" id="IPR036968">
    <property type="entry name" value="Enolpyruvate_Tfrase_sf"/>
</dbReference>
<evidence type="ECO:0000256" key="1">
    <source>
        <dbReference type="ARBA" id="ARBA00004811"/>
    </source>
</evidence>
<dbReference type="CDD" id="cd01556">
    <property type="entry name" value="EPSP_synthase"/>
    <property type="match status" value="1"/>
</dbReference>
<dbReference type="GO" id="GO:0008652">
    <property type="term" value="P:amino acid biosynthetic process"/>
    <property type="evidence" value="ECO:0007669"/>
    <property type="project" value="UniProtKB-KW"/>
</dbReference>
<dbReference type="HAMAP" id="MF_00210">
    <property type="entry name" value="EPSP_synth"/>
    <property type="match status" value="1"/>
</dbReference>
<comment type="caution">
    <text evidence="10">The sequence shown here is derived from an EMBL/GenBank/DDBJ whole genome shotgun (WGS) entry which is preliminary data.</text>
</comment>
<keyword evidence="4 8" id="KW-0028">Amino-acid biosynthesis</keyword>
<dbReference type="EC" id="2.5.1.19" evidence="3 8"/>
<dbReference type="PANTHER" id="PTHR21090:SF5">
    <property type="entry name" value="PENTAFUNCTIONAL AROM POLYPEPTIDE"/>
    <property type="match status" value="1"/>
</dbReference>
<evidence type="ECO:0000313" key="11">
    <source>
        <dbReference type="Proteomes" id="UP001438707"/>
    </source>
</evidence>
<evidence type="ECO:0000256" key="4">
    <source>
        <dbReference type="ARBA" id="ARBA00022605"/>
    </source>
</evidence>
<dbReference type="Pfam" id="PF00275">
    <property type="entry name" value="EPSP_synthase"/>
    <property type="match status" value="1"/>
</dbReference>
<evidence type="ECO:0000256" key="3">
    <source>
        <dbReference type="ARBA" id="ARBA00012450"/>
    </source>
</evidence>
<keyword evidence="5 8" id="KW-0808">Transferase</keyword>
<evidence type="ECO:0000256" key="6">
    <source>
        <dbReference type="ARBA" id="ARBA00023141"/>
    </source>
</evidence>
<dbReference type="EMBL" id="JALJOS010000008">
    <property type="protein sequence ID" value="KAK9835848.1"/>
    <property type="molecule type" value="Genomic_DNA"/>
</dbReference>
<evidence type="ECO:0000256" key="7">
    <source>
        <dbReference type="ARBA" id="ARBA00044633"/>
    </source>
</evidence>
<comment type="similarity">
    <text evidence="2 8">Belongs to the EPSP synthase family.</text>
</comment>
<dbReference type="PROSITE" id="PS00885">
    <property type="entry name" value="EPSP_SYNTHASE_2"/>
    <property type="match status" value="1"/>
</dbReference>
<protein>
    <recommendedName>
        <fullName evidence="3 8">3-phosphoshikimate 1-carboxyvinyltransferase</fullName>
        <ecNumber evidence="3 8">2.5.1.19</ecNumber>
    </recommendedName>
</protein>
<dbReference type="PANTHER" id="PTHR21090">
    <property type="entry name" value="AROM/DEHYDROQUINATE SYNTHASE"/>
    <property type="match status" value="1"/>
</dbReference>
<dbReference type="FunFam" id="3.65.10.10:FF:000004">
    <property type="entry name" value="3-phosphoshikimate 1-carboxyvinyltransferase"/>
    <property type="match status" value="1"/>
</dbReference>
<evidence type="ECO:0000256" key="8">
    <source>
        <dbReference type="RuleBase" id="RU004164"/>
    </source>
</evidence>
<dbReference type="InterPro" id="IPR023193">
    <property type="entry name" value="EPSP_synthase_CS"/>
</dbReference>
<dbReference type="GO" id="GO:0009073">
    <property type="term" value="P:aromatic amino acid family biosynthetic process"/>
    <property type="evidence" value="ECO:0007669"/>
    <property type="project" value="UniProtKB-UniRule"/>
</dbReference>
<dbReference type="Gene3D" id="3.65.10.10">
    <property type="entry name" value="Enolpyruvate transferase domain"/>
    <property type="match status" value="2"/>
</dbReference>
<dbReference type="AlphaFoldDB" id="A0AAW1RQC3"/>
<evidence type="ECO:0000259" key="9">
    <source>
        <dbReference type="Pfam" id="PF00275"/>
    </source>
</evidence>